<dbReference type="Gramene" id="TraesROB_scaffold_074395_01G000300.1">
    <property type="protein sequence ID" value="TraesROB_scaffold_074395_01G000300.1"/>
    <property type="gene ID" value="TraesROB_scaffold_074395_01G000300"/>
</dbReference>
<dbReference type="EnsemblPlants" id="TraesCS7D02G548800.1">
    <property type="protein sequence ID" value="TraesCS7D02G548800.1"/>
    <property type="gene ID" value="TraesCS7D02G548800"/>
</dbReference>
<keyword evidence="2" id="KW-1185">Reference proteome</keyword>
<dbReference type="Proteomes" id="UP000019116">
    <property type="component" value="Chromosome 7D"/>
</dbReference>
<sequence>MGMWNKFLESVFHKTGEETSRRMAPLVQSTAAVTDEKAVVHHVTNGGCFNDFAKAMGECHPSPPTSIVQRGQHAVDAKACVQATAALRKCFARNPAMFKHMYLRVMDECLDQDLKPSPEQIAVISDETVVLHHVANGGCAKDFATAMRECHPSPPEEFIKEQGDATNRVINANACVKATAALRKCFAGNPAMFKHQYLHRMDQGLDQDWRPSPELVKEEENAKFRWWTGMRRS</sequence>
<reference evidence="1" key="1">
    <citation type="submission" date="2018-08" db="EMBL/GenBank/DDBJ databases">
        <authorList>
            <person name="Rossello M."/>
        </authorList>
    </citation>
    <scope>NUCLEOTIDE SEQUENCE [LARGE SCALE GENOMIC DNA]</scope>
    <source>
        <strain evidence="1">cv. Chinese Spring</strain>
    </source>
</reference>
<evidence type="ECO:0000313" key="1">
    <source>
        <dbReference type="EnsemblPlants" id="TraesCS7D02G548800.1"/>
    </source>
</evidence>
<protein>
    <submittedName>
        <fullName evidence="1">Uncharacterized protein</fullName>
    </submittedName>
</protein>
<proteinExistence type="predicted"/>
<accession>A0A3B6TTT0</accession>
<name>A0A3B6TTT0_WHEAT</name>
<dbReference type="OrthoDB" id="716628at2759"/>
<reference evidence="1" key="2">
    <citation type="submission" date="2018-10" db="UniProtKB">
        <authorList>
            <consortium name="EnsemblPlants"/>
        </authorList>
    </citation>
    <scope>IDENTIFICATION</scope>
</reference>
<evidence type="ECO:0000313" key="2">
    <source>
        <dbReference type="Proteomes" id="UP000019116"/>
    </source>
</evidence>
<dbReference type="Gramene" id="TraesCS7D02G548800.1">
    <property type="protein sequence ID" value="TraesCS7D02G548800.1"/>
    <property type="gene ID" value="TraesCS7D02G548800"/>
</dbReference>
<dbReference type="AlphaFoldDB" id="A0A3B6TTT0"/>
<organism evidence="1">
    <name type="scientific">Triticum aestivum</name>
    <name type="common">Wheat</name>
    <dbReference type="NCBI Taxonomy" id="4565"/>
    <lineage>
        <taxon>Eukaryota</taxon>
        <taxon>Viridiplantae</taxon>
        <taxon>Streptophyta</taxon>
        <taxon>Embryophyta</taxon>
        <taxon>Tracheophyta</taxon>
        <taxon>Spermatophyta</taxon>
        <taxon>Magnoliopsida</taxon>
        <taxon>Liliopsida</taxon>
        <taxon>Poales</taxon>
        <taxon>Poaceae</taxon>
        <taxon>BOP clade</taxon>
        <taxon>Pooideae</taxon>
        <taxon>Triticodae</taxon>
        <taxon>Triticeae</taxon>
        <taxon>Triticinae</taxon>
        <taxon>Triticum</taxon>
    </lineage>
</organism>
<dbReference type="OMA" id="KAMGECH"/>